<accession>A0A3M2RVZ9</accession>
<dbReference type="EMBL" id="NKUJ01000241">
    <property type="protein sequence ID" value="RMJ09473.1"/>
    <property type="molecule type" value="Genomic_DNA"/>
</dbReference>
<keyword evidence="4" id="KW-1185">Reference proteome</keyword>
<organism evidence="3 4">
    <name type="scientific">Fusarium kuroshium</name>
    <dbReference type="NCBI Taxonomy" id="2010991"/>
    <lineage>
        <taxon>Eukaryota</taxon>
        <taxon>Fungi</taxon>
        <taxon>Dikarya</taxon>
        <taxon>Ascomycota</taxon>
        <taxon>Pezizomycotina</taxon>
        <taxon>Sordariomycetes</taxon>
        <taxon>Hypocreomycetidae</taxon>
        <taxon>Hypocreales</taxon>
        <taxon>Nectriaceae</taxon>
        <taxon>Fusarium</taxon>
        <taxon>Fusarium solani species complex</taxon>
    </lineage>
</organism>
<gene>
    <name evidence="3" type="ORF">CDV36_010913</name>
</gene>
<proteinExistence type="predicted"/>
<comment type="caution">
    <text evidence="3">The sequence shown here is derived from an EMBL/GenBank/DDBJ whole genome shotgun (WGS) entry which is preliminary data.</text>
</comment>
<name>A0A3M2RVZ9_9HYPO</name>
<dbReference type="CDD" id="cd14688">
    <property type="entry name" value="bZIP_YAP"/>
    <property type="match status" value="1"/>
</dbReference>
<dbReference type="Proteomes" id="UP000277212">
    <property type="component" value="Unassembled WGS sequence"/>
</dbReference>
<evidence type="ECO:0000256" key="1">
    <source>
        <dbReference type="SAM" id="MobiDB-lite"/>
    </source>
</evidence>
<evidence type="ECO:0000313" key="3">
    <source>
        <dbReference type="EMBL" id="RMJ09473.1"/>
    </source>
</evidence>
<dbReference type="GO" id="GO:0003700">
    <property type="term" value="F:DNA-binding transcription factor activity"/>
    <property type="evidence" value="ECO:0007669"/>
    <property type="project" value="InterPro"/>
</dbReference>
<sequence>MEDRDESDWTTSDKPAESVGRTPGAEPSSKHRVLTEARREQNRLAQRAYRKRQKEHRQQLKEAESRRYQTRRPRPLLKRCDSASKPIRCSHDIPSRVQELLKAEILSTQGTPNNSLSTCDGSVSSAHPAPNETDDGTTPSSDTLITEDTDTTMTSELCSACSKITLSMLIDGFQHPLDYNQVHQSKEHCRLCEIVSNAYKSQACVKHDKLTALRGDETKACKADHRGPLLWRVQQSEPGARWGMFKLDSQHYGSLHRISVSEESSVFKNRIITHRDLQVANSPRNMRLLGEWLEECQLHHDECDRGTYSGNKYNDGSSTTTLPFRVIDVGFSGDARTEKKPRVYTTDGKETGRYLTLSHCWGKVIPPRMTKDTVDAWQVELPLVDLPKTFRDAIWLTRELGERFLWIDSICIVQDDPAELMAQIGLMGVIFEKSFCTIAAVDAKGSDGSQMVDSGLFVSGPAVARTAKFKVKALRNNDEPADSIIGTSQSSSQQEEDELCEVIMQEASDTADPFPLRLQFKAWHSRGWVFQERELSRRCIFFTEYDLGWRCNRYWETEQTGIPECRRPRGDYVMDGPTAYGGVSYNAETNLRKTWQYTVQQYSVTKLTYNSDKHNALMGFEERLATRFGYKFHHGIVDFGHCEHFHTQLLWIPTISRGGLNDIRFPSWSWMNVKGAVKWPHDEYLVYPELLAQVAFGGLKENEAQELHISGPFQRIRIGARIGDIPHYTERERWAPDLHFGWSELGMHPDTNTLLSSNDDQTIGWVALDTDLETEEVFAFPLLRYLRQDDEEEPMCVDFLAVSGNLTQPSLNTVEEKEPCRRVGRGRVLKTAFEWSDGCQDGSIVLN</sequence>
<protein>
    <recommendedName>
        <fullName evidence="2">BZIP domain-containing protein</fullName>
    </recommendedName>
</protein>
<feature type="domain" description="BZIP" evidence="2">
    <location>
        <begin position="38"/>
        <end position="52"/>
    </location>
</feature>
<dbReference type="InterPro" id="IPR010730">
    <property type="entry name" value="HET"/>
</dbReference>
<dbReference type="PANTHER" id="PTHR33112">
    <property type="entry name" value="DOMAIN PROTEIN, PUTATIVE-RELATED"/>
    <property type="match status" value="1"/>
</dbReference>
<feature type="region of interest" description="Disordered" evidence="1">
    <location>
        <begin position="109"/>
        <end position="142"/>
    </location>
</feature>
<feature type="compositionally biased region" description="Basic and acidic residues" evidence="1">
    <location>
        <begin position="56"/>
        <end position="67"/>
    </location>
</feature>
<dbReference type="PANTHER" id="PTHR33112:SF12">
    <property type="entry name" value="HETEROKARYON INCOMPATIBILITY DOMAIN-CONTAINING PROTEIN"/>
    <property type="match status" value="1"/>
</dbReference>
<feature type="compositionally biased region" description="Basic and acidic residues" evidence="1">
    <location>
        <begin position="33"/>
        <end position="42"/>
    </location>
</feature>
<dbReference type="AlphaFoldDB" id="A0A3M2RVZ9"/>
<feature type="compositionally biased region" description="Polar residues" evidence="1">
    <location>
        <begin position="109"/>
        <end position="125"/>
    </location>
</feature>
<reference evidence="3 4" key="1">
    <citation type="submission" date="2017-06" db="EMBL/GenBank/DDBJ databases">
        <title>Comparative genomic analysis of Ambrosia Fusariam Clade fungi.</title>
        <authorList>
            <person name="Stajich J.E."/>
            <person name="Carrillo J."/>
            <person name="Kijimoto T."/>
            <person name="Eskalen A."/>
            <person name="O'Donnell K."/>
            <person name="Kasson M."/>
        </authorList>
    </citation>
    <scope>NUCLEOTIDE SEQUENCE [LARGE SCALE GENOMIC DNA]</scope>
    <source>
        <strain evidence="3">UCR3666</strain>
    </source>
</reference>
<dbReference type="PROSITE" id="PS00036">
    <property type="entry name" value="BZIP_BASIC"/>
    <property type="match status" value="1"/>
</dbReference>
<dbReference type="Pfam" id="PF06985">
    <property type="entry name" value="HET"/>
    <property type="match status" value="1"/>
</dbReference>
<dbReference type="OrthoDB" id="5362512at2759"/>
<dbReference type="InterPro" id="IPR004827">
    <property type="entry name" value="bZIP"/>
</dbReference>
<feature type="region of interest" description="Disordered" evidence="1">
    <location>
        <begin position="1"/>
        <end position="75"/>
    </location>
</feature>
<evidence type="ECO:0000313" key="4">
    <source>
        <dbReference type="Proteomes" id="UP000277212"/>
    </source>
</evidence>
<evidence type="ECO:0000259" key="2">
    <source>
        <dbReference type="PROSITE" id="PS00036"/>
    </source>
</evidence>